<sequence length="26" mass="2815">MTSNFQTTMVPSLSIGHFIFNANTVG</sequence>
<organism evidence="1">
    <name type="scientific">Arundo donax</name>
    <name type="common">Giant reed</name>
    <name type="synonym">Donax arundinaceus</name>
    <dbReference type="NCBI Taxonomy" id="35708"/>
    <lineage>
        <taxon>Eukaryota</taxon>
        <taxon>Viridiplantae</taxon>
        <taxon>Streptophyta</taxon>
        <taxon>Embryophyta</taxon>
        <taxon>Tracheophyta</taxon>
        <taxon>Spermatophyta</taxon>
        <taxon>Magnoliopsida</taxon>
        <taxon>Liliopsida</taxon>
        <taxon>Poales</taxon>
        <taxon>Poaceae</taxon>
        <taxon>PACMAD clade</taxon>
        <taxon>Arundinoideae</taxon>
        <taxon>Arundineae</taxon>
        <taxon>Arundo</taxon>
    </lineage>
</organism>
<dbReference type="AlphaFoldDB" id="A0A0A8ZI46"/>
<dbReference type="EMBL" id="GBRH01259414">
    <property type="protein sequence ID" value="JAD38481.1"/>
    <property type="molecule type" value="Transcribed_RNA"/>
</dbReference>
<name>A0A0A8ZI46_ARUDO</name>
<reference evidence="1" key="1">
    <citation type="submission" date="2014-09" db="EMBL/GenBank/DDBJ databases">
        <authorList>
            <person name="Magalhaes I.L.F."/>
            <person name="Oliveira U."/>
            <person name="Santos F.R."/>
            <person name="Vidigal T.H.D.A."/>
            <person name="Brescovit A.D."/>
            <person name="Santos A.J."/>
        </authorList>
    </citation>
    <scope>NUCLEOTIDE SEQUENCE</scope>
    <source>
        <tissue evidence="1">Shoot tissue taken approximately 20 cm above the soil surface</tissue>
    </source>
</reference>
<evidence type="ECO:0000313" key="1">
    <source>
        <dbReference type="EMBL" id="JAD38481.1"/>
    </source>
</evidence>
<accession>A0A0A8ZI46</accession>
<proteinExistence type="predicted"/>
<reference evidence="1" key="2">
    <citation type="journal article" date="2015" name="Data Brief">
        <title>Shoot transcriptome of the giant reed, Arundo donax.</title>
        <authorList>
            <person name="Barrero R.A."/>
            <person name="Guerrero F.D."/>
            <person name="Moolhuijzen P."/>
            <person name="Goolsby J.A."/>
            <person name="Tidwell J."/>
            <person name="Bellgard S.E."/>
            <person name="Bellgard M.I."/>
        </authorList>
    </citation>
    <scope>NUCLEOTIDE SEQUENCE</scope>
    <source>
        <tissue evidence="1">Shoot tissue taken approximately 20 cm above the soil surface</tissue>
    </source>
</reference>
<protein>
    <submittedName>
        <fullName evidence="1">Uncharacterized protein</fullName>
    </submittedName>
</protein>